<gene>
    <name evidence="1" type="ORF">HC246_22690</name>
</gene>
<proteinExistence type="predicted"/>
<dbReference type="RefSeq" id="WP_169365700.1">
    <property type="nucleotide sequence ID" value="NZ_JAAVJL010000004.1"/>
</dbReference>
<comment type="caution">
    <text evidence="1">The sequence shown here is derived from an EMBL/GenBank/DDBJ whole genome shotgun (WGS) entry which is preliminary data.</text>
</comment>
<dbReference type="Gene3D" id="1.10.10.10">
    <property type="entry name" value="Winged helix-like DNA-binding domain superfamily/Winged helix DNA-binding domain"/>
    <property type="match status" value="1"/>
</dbReference>
<dbReference type="SUPFAM" id="SSF46689">
    <property type="entry name" value="Homeodomain-like"/>
    <property type="match status" value="1"/>
</dbReference>
<reference evidence="1 2" key="1">
    <citation type="submission" date="2020-03" db="EMBL/GenBank/DDBJ databases">
        <title>Draft Genome Sequence of 2-Methylisoborneol Producing Pseudanabaena yagii Strain GIHE-NHR1 Isolated from North Han River in South Korea.</title>
        <authorList>
            <person name="Jeong J."/>
        </authorList>
    </citation>
    <scope>NUCLEOTIDE SEQUENCE [LARGE SCALE GENOMIC DNA]</scope>
    <source>
        <strain evidence="1 2">GIHE-NHR1</strain>
    </source>
</reference>
<evidence type="ECO:0008006" key="3">
    <source>
        <dbReference type="Google" id="ProtNLM"/>
    </source>
</evidence>
<accession>A0ABX1LX22</accession>
<dbReference type="InterPro" id="IPR009057">
    <property type="entry name" value="Homeodomain-like_sf"/>
</dbReference>
<evidence type="ECO:0000313" key="2">
    <source>
        <dbReference type="Proteomes" id="UP000738376"/>
    </source>
</evidence>
<sequence length="110" mass="12169">MQTGKAYSQDLRERVIAGYQKGKTTMKEVADRFAVSRNWVNNLVQRQKQTGSVSAKPHGGGAVAKVNATHYPIPEAIIDGQNDIILLEIRQRFAEKTEILGSQSTICRAL</sequence>
<protein>
    <recommendedName>
        <fullName evidence="3">Transposase Synechocystis PCC 6803 domain-containing protein</fullName>
    </recommendedName>
</protein>
<evidence type="ECO:0000313" key="1">
    <source>
        <dbReference type="EMBL" id="NMF60755.1"/>
    </source>
</evidence>
<name>A0ABX1LX22_9CYAN</name>
<dbReference type="EMBL" id="JAAVJL010000004">
    <property type="protein sequence ID" value="NMF60755.1"/>
    <property type="molecule type" value="Genomic_DNA"/>
</dbReference>
<keyword evidence="2" id="KW-1185">Reference proteome</keyword>
<organism evidence="1 2">
    <name type="scientific">Pseudanabaena yagii GIHE-NHR1</name>
    <dbReference type="NCBI Taxonomy" id="2722753"/>
    <lineage>
        <taxon>Bacteria</taxon>
        <taxon>Bacillati</taxon>
        <taxon>Cyanobacteriota</taxon>
        <taxon>Cyanophyceae</taxon>
        <taxon>Pseudanabaenales</taxon>
        <taxon>Pseudanabaenaceae</taxon>
        <taxon>Pseudanabaena</taxon>
        <taxon>Pseudanabaena yagii</taxon>
    </lineage>
</organism>
<dbReference type="Proteomes" id="UP000738376">
    <property type="component" value="Unassembled WGS sequence"/>
</dbReference>
<dbReference type="InterPro" id="IPR036388">
    <property type="entry name" value="WH-like_DNA-bd_sf"/>
</dbReference>